<dbReference type="GO" id="GO:0047617">
    <property type="term" value="F:fatty acyl-CoA hydrolase activity"/>
    <property type="evidence" value="ECO:0007669"/>
    <property type="project" value="TreeGrafter"/>
</dbReference>
<evidence type="ECO:0000256" key="3">
    <source>
        <dbReference type="ARBA" id="ARBA00022801"/>
    </source>
</evidence>
<comment type="similarity">
    <text evidence="1">Belongs to the acyl coenzyme A hydrolase family.</text>
</comment>
<dbReference type="EMBL" id="CAJVPD010000275">
    <property type="protein sequence ID" value="CAG8417638.1"/>
    <property type="molecule type" value="Genomic_DNA"/>
</dbReference>
<evidence type="ECO:0000256" key="1">
    <source>
        <dbReference type="ARBA" id="ARBA00010458"/>
    </source>
</evidence>
<dbReference type="OrthoDB" id="5981550at2759"/>
<dbReference type="GO" id="GO:0006637">
    <property type="term" value="P:acyl-CoA metabolic process"/>
    <property type="evidence" value="ECO:0007669"/>
    <property type="project" value="TreeGrafter"/>
</dbReference>
<evidence type="ECO:0000256" key="2">
    <source>
        <dbReference type="ARBA" id="ARBA00022737"/>
    </source>
</evidence>
<feature type="domain" description="HotDog ACOT-type" evidence="5">
    <location>
        <begin position="313"/>
        <end position="436"/>
    </location>
</feature>
<dbReference type="AlphaFoldDB" id="A0A9W4JVZ6"/>
<protein>
    <recommendedName>
        <fullName evidence="5">HotDog ACOT-type domain-containing protein</fullName>
    </recommendedName>
</protein>
<proteinExistence type="inferred from homology"/>
<feature type="domain" description="HotDog ACOT-type" evidence="5">
    <location>
        <begin position="119"/>
        <end position="237"/>
    </location>
</feature>
<keyword evidence="4" id="KW-0809">Transit peptide</keyword>
<sequence length="484" mass="54242">MLGFSGRTARQKCLTTVTHPAHINRLPQVERSSTWQANPESRMIWQPMRVKTPWIDALKESREARVSESISMPTTVKLDLIPKEIQESSYKAVCTLEFLSISPSCYFRKENELVLILIQILPLTRDPWLLDTYLNASGHIRLGTLMKDVDALAGIVANRHTGDGVTTVTAAVDRIMIDNPLMEIFDLEISGKITYTSGRSSMEISCQVAKARLAGEIAQPDDVLITCTFTMVSLDPKTKAPVSVPPIILRTEEERNLFKAGEENYQTKRALRKRSVLLKAPDDEESLAAHSQWINHTVTSDSSSNSKPQALTGKTTLRSTMIMQPSDRNRHNFMIFGGFLLKETFELAFCCAASFAQSRPNFLSLDPSTFDNPVPVGSLLYLSATVSYTESIELEGDECKYTKVHVHVNSEVRDVDTKMKKPTGIFNYTFLVEKDIQVVPETYSDFMLWTEARRRALQVAADPTQKVSTLRALQNSAKGKSRVL</sequence>
<keyword evidence="3" id="KW-0378">Hydrolase</keyword>
<evidence type="ECO:0000259" key="5">
    <source>
        <dbReference type="PROSITE" id="PS51770"/>
    </source>
</evidence>
<accession>A0A9W4JVZ6</accession>
<comment type="caution">
    <text evidence="6">The sequence shown here is derived from an EMBL/GenBank/DDBJ whole genome shotgun (WGS) entry which is preliminary data.</text>
</comment>
<dbReference type="PROSITE" id="PS51770">
    <property type="entry name" value="HOTDOG_ACOT"/>
    <property type="match status" value="2"/>
</dbReference>
<dbReference type="Proteomes" id="UP001152592">
    <property type="component" value="Unassembled WGS sequence"/>
</dbReference>
<keyword evidence="2" id="KW-0677">Repeat</keyword>
<dbReference type="InterPro" id="IPR029069">
    <property type="entry name" value="HotDog_dom_sf"/>
</dbReference>
<gene>
    <name evidence="6" type="ORF">PSALAMII_LOCUS9387</name>
</gene>
<name>A0A9W4JVZ6_9EURO</name>
<dbReference type="PANTHER" id="PTHR12655">
    <property type="entry name" value="ACYL-COA THIOESTERASE"/>
    <property type="match status" value="1"/>
</dbReference>
<dbReference type="InterPro" id="IPR033120">
    <property type="entry name" value="HOTDOG_ACOT"/>
</dbReference>
<organism evidence="6 7">
    <name type="scientific">Penicillium salamii</name>
    <dbReference type="NCBI Taxonomy" id="1612424"/>
    <lineage>
        <taxon>Eukaryota</taxon>
        <taxon>Fungi</taxon>
        <taxon>Dikarya</taxon>
        <taxon>Ascomycota</taxon>
        <taxon>Pezizomycotina</taxon>
        <taxon>Eurotiomycetes</taxon>
        <taxon>Eurotiomycetidae</taxon>
        <taxon>Eurotiales</taxon>
        <taxon>Aspergillaceae</taxon>
        <taxon>Penicillium</taxon>
    </lineage>
</organism>
<dbReference type="SUPFAM" id="SSF54637">
    <property type="entry name" value="Thioesterase/thiol ester dehydrase-isomerase"/>
    <property type="match status" value="2"/>
</dbReference>
<evidence type="ECO:0000313" key="6">
    <source>
        <dbReference type="EMBL" id="CAG8417638.1"/>
    </source>
</evidence>
<evidence type="ECO:0000256" key="4">
    <source>
        <dbReference type="ARBA" id="ARBA00022946"/>
    </source>
</evidence>
<dbReference type="CDD" id="cd03442">
    <property type="entry name" value="BFIT_BACH"/>
    <property type="match status" value="2"/>
</dbReference>
<dbReference type="PANTHER" id="PTHR12655:SF0">
    <property type="entry name" value="ACYL-COENZYME A THIOESTERASE 9, MITOCHONDRIAL"/>
    <property type="match status" value="1"/>
</dbReference>
<dbReference type="FunFam" id="3.10.129.10:FF:000032">
    <property type="entry name" value="Acyl-CoA thioester hydrolase"/>
    <property type="match status" value="1"/>
</dbReference>
<evidence type="ECO:0000313" key="7">
    <source>
        <dbReference type="Proteomes" id="UP001152592"/>
    </source>
</evidence>
<dbReference type="GO" id="GO:0005739">
    <property type="term" value="C:mitochondrion"/>
    <property type="evidence" value="ECO:0007669"/>
    <property type="project" value="TreeGrafter"/>
</dbReference>
<reference evidence="6" key="1">
    <citation type="submission" date="2021-07" db="EMBL/GenBank/DDBJ databases">
        <authorList>
            <person name="Branca A.L. A."/>
        </authorList>
    </citation>
    <scope>NUCLEOTIDE SEQUENCE</scope>
</reference>
<dbReference type="FunFam" id="3.10.129.10:FF:000038">
    <property type="entry name" value="Acyl-CoA thioester hydrolase"/>
    <property type="match status" value="1"/>
</dbReference>
<dbReference type="Gene3D" id="3.10.129.10">
    <property type="entry name" value="Hotdog Thioesterase"/>
    <property type="match status" value="2"/>
</dbReference>